<feature type="transmembrane region" description="Helical" evidence="1">
    <location>
        <begin position="363"/>
        <end position="384"/>
    </location>
</feature>
<comment type="caution">
    <text evidence="2">The sequence shown here is derived from an EMBL/GenBank/DDBJ whole genome shotgun (WGS) entry which is preliminary data.</text>
</comment>
<organism evidence="2 3">
    <name type="scientific">Olivibacter oleidegradans</name>
    <dbReference type="NCBI Taxonomy" id="760123"/>
    <lineage>
        <taxon>Bacteria</taxon>
        <taxon>Pseudomonadati</taxon>
        <taxon>Bacteroidota</taxon>
        <taxon>Sphingobacteriia</taxon>
        <taxon>Sphingobacteriales</taxon>
        <taxon>Sphingobacteriaceae</taxon>
        <taxon>Olivibacter</taxon>
    </lineage>
</organism>
<dbReference type="InterPro" id="IPR005625">
    <property type="entry name" value="PepSY-ass_TM"/>
</dbReference>
<keyword evidence="3" id="KW-1185">Reference proteome</keyword>
<dbReference type="PANTHER" id="PTHR34219">
    <property type="entry name" value="IRON-REGULATED INNER MEMBRANE PROTEIN-RELATED"/>
    <property type="match status" value="1"/>
</dbReference>
<evidence type="ECO:0000313" key="3">
    <source>
        <dbReference type="Proteomes" id="UP001589774"/>
    </source>
</evidence>
<dbReference type="Pfam" id="PF03929">
    <property type="entry name" value="PepSY_TM"/>
    <property type="match status" value="1"/>
</dbReference>
<keyword evidence="1" id="KW-1133">Transmembrane helix</keyword>
<reference evidence="2 3" key="1">
    <citation type="submission" date="2024-09" db="EMBL/GenBank/DDBJ databases">
        <authorList>
            <person name="Sun Q."/>
            <person name="Mori K."/>
        </authorList>
    </citation>
    <scope>NUCLEOTIDE SEQUENCE [LARGE SCALE GENOMIC DNA]</scope>
    <source>
        <strain evidence="2 3">CCM 7765</strain>
    </source>
</reference>
<dbReference type="RefSeq" id="WP_149105700.1">
    <property type="nucleotide sequence ID" value="NZ_JBHLWO010000002.1"/>
</dbReference>
<feature type="transmembrane region" description="Helical" evidence="1">
    <location>
        <begin position="217"/>
        <end position="237"/>
    </location>
</feature>
<proteinExistence type="predicted"/>
<feature type="transmembrane region" description="Helical" evidence="1">
    <location>
        <begin position="165"/>
        <end position="186"/>
    </location>
</feature>
<protein>
    <submittedName>
        <fullName evidence="2">PepSY-associated TM helix domain-containing protein</fullName>
    </submittedName>
</protein>
<sequence length="409" mass="45860">MAHGKTKAKKKKGAIKKIAAFLHLWLGLISGIIVFIVAITGCLFVFQHEISNLIHRDKFYVEVPENAKVLPLSSLQATADKALGKSATYITSYRAPEKAWEFMCYEAGNQQALTFFGAINCYESVFINPYTGEITGRIDYTREFFTIVKYIHWSLLLNTPYGQPIVGYATLLFVILLITGLVLWWPKNLKKSNVNKSFKIKWKAGFKRLNYDLHNVPGFYALLITLILALTGMVWAMKWFETAVYVTASQSTTPPPFVTKQSDTTAVAVLSPLDVAFATANKEFDKGYDRIGLSPAFGKEGVIYAAGYRGAELYYNTDEIQLDQYTGKRLYRRNYAEKNNGEKLIAMNYDIHVGAILGLPGKILAFIASLIAASLPVTGFIIWYGRKRKSRPAIPPKGKRFTVPAVDLR</sequence>
<keyword evidence="1" id="KW-0472">Membrane</keyword>
<dbReference type="Proteomes" id="UP001589774">
    <property type="component" value="Unassembled WGS sequence"/>
</dbReference>
<dbReference type="PANTHER" id="PTHR34219:SF3">
    <property type="entry name" value="BLL7967 PROTEIN"/>
    <property type="match status" value="1"/>
</dbReference>
<gene>
    <name evidence="2" type="ORF">ACFFI0_12900</name>
</gene>
<name>A0ABV6HK32_9SPHI</name>
<feature type="transmembrane region" description="Helical" evidence="1">
    <location>
        <begin position="21"/>
        <end position="46"/>
    </location>
</feature>
<accession>A0ABV6HK32</accession>
<dbReference type="EMBL" id="JBHLWO010000002">
    <property type="protein sequence ID" value="MFC0319215.1"/>
    <property type="molecule type" value="Genomic_DNA"/>
</dbReference>
<evidence type="ECO:0000256" key="1">
    <source>
        <dbReference type="SAM" id="Phobius"/>
    </source>
</evidence>
<keyword evidence="1" id="KW-0812">Transmembrane</keyword>
<evidence type="ECO:0000313" key="2">
    <source>
        <dbReference type="EMBL" id="MFC0319215.1"/>
    </source>
</evidence>